<feature type="compositionally biased region" description="Polar residues" evidence="1">
    <location>
        <begin position="137"/>
        <end position="161"/>
    </location>
</feature>
<dbReference type="OrthoDB" id="10579578at2759"/>
<feature type="region of interest" description="Disordered" evidence="1">
    <location>
        <begin position="192"/>
        <end position="245"/>
    </location>
</feature>
<reference evidence="3" key="1">
    <citation type="submission" date="2025-08" db="UniProtKB">
        <authorList>
            <consortium name="RefSeq"/>
        </authorList>
    </citation>
    <scope>IDENTIFICATION</scope>
    <source>
        <tissue evidence="3">Leaves</tissue>
    </source>
</reference>
<organism evidence="2 3">
    <name type="scientific">Juglans regia</name>
    <name type="common">English walnut</name>
    <dbReference type="NCBI Taxonomy" id="51240"/>
    <lineage>
        <taxon>Eukaryota</taxon>
        <taxon>Viridiplantae</taxon>
        <taxon>Streptophyta</taxon>
        <taxon>Embryophyta</taxon>
        <taxon>Tracheophyta</taxon>
        <taxon>Spermatophyta</taxon>
        <taxon>Magnoliopsida</taxon>
        <taxon>eudicotyledons</taxon>
        <taxon>Gunneridae</taxon>
        <taxon>Pentapetalae</taxon>
        <taxon>rosids</taxon>
        <taxon>fabids</taxon>
        <taxon>Fagales</taxon>
        <taxon>Juglandaceae</taxon>
        <taxon>Juglans</taxon>
    </lineage>
</organism>
<evidence type="ECO:0000313" key="2">
    <source>
        <dbReference type="Proteomes" id="UP000235220"/>
    </source>
</evidence>
<accession>A0A6P9FAH0</accession>
<feature type="compositionally biased region" description="Basic and acidic residues" evidence="1">
    <location>
        <begin position="62"/>
        <end position="72"/>
    </location>
</feature>
<protein>
    <submittedName>
        <fullName evidence="3">Uncharacterized protein LOC109005360 isoform X1</fullName>
    </submittedName>
</protein>
<feature type="compositionally biased region" description="Polar residues" evidence="1">
    <location>
        <begin position="82"/>
        <end position="92"/>
    </location>
</feature>
<feature type="compositionally biased region" description="Basic and acidic residues" evidence="1">
    <location>
        <begin position="193"/>
        <end position="245"/>
    </location>
</feature>
<dbReference type="InParanoid" id="A0A6P9FAH0"/>
<feature type="region of interest" description="Disordered" evidence="1">
    <location>
        <begin position="1"/>
        <end position="163"/>
    </location>
</feature>
<proteinExistence type="predicted"/>
<dbReference type="AlphaFoldDB" id="A0A6P9FAH0"/>
<dbReference type="Proteomes" id="UP000235220">
    <property type="component" value="Chromosome 1"/>
</dbReference>
<dbReference type="KEGG" id="jre:109005360"/>
<sequence>MNRSQLLDDPEQQIQKGVGGREDINSGNIKGKDGTSVTTYNPIHPPEDQQRIKGSTVLGGDNMERETRDRDPVPTTPIHAASSPTFPDQQQKPKGADLRQEEDDHKRKAHHDVVQSKVFAKDSGDLAPNQLGEKSTMYRTVNESPSMSKEQPKSTKPNQAQAVDGVLRTGYDLVPSSSKEIDGALSVGNINREVGHVSSKEQPKSSDGLKEKPRIENIKTIKPHEPPKDEADHLSNSEIRPRKTIEHPVMHDKEDHSLKEQHRNNFLGRENSTEKNGNMYATSNSLNSSEGMNNIPVGVPIDKIGENKFQYAEVPQPVNLAVVIQPPMFDEKKNGKIEVDVKVSICCRCSIL</sequence>
<feature type="compositionally biased region" description="Basic and acidic residues" evidence="1">
    <location>
        <begin position="94"/>
        <end position="124"/>
    </location>
</feature>
<evidence type="ECO:0000313" key="3">
    <source>
        <dbReference type="RefSeq" id="XP_035551607.1"/>
    </source>
</evidence>
<name>A0A6P9FAH0_JUGRE</name>
<keyword evidence="2" id="KW-1185">Reference proteome</keyword>
<evidence type="ECO:0000256" key="1">
    <source>
        <dbReference type="SAM" id="MobiDB-lite"/>
    </source>
</evidence>
<dbReference type="GeneID" id="109005360"/>
<gene>
    <name evidence="3" type="primary">LOC109005360</name>
</gene>
<dbReference type="RefSeq" id="XP_035551607.1">
    <property type="nucleotide sequence ID" value="XM_035695714.1"/>
</dbReference>